<protein>
    <submittedName>
        <fullName evidence="1">Uncharacterized protein</fullName>
    </submittedName>
</protein>
<dbReference type="HOGENOM" id="CLU_3416981_0_0_6"/>
<dbReference type="AlphaFoldDB" id="A4C3Y5"/>
<organism evidence="1 2">
    <name type="scientific">Pseudoalteromonas tunicata D2</name>
    <dbReference type="NCBI Taxonomy" id="87626"/>
    <lineage>
        <taxon>Bacteria</taxon>
        <taxon>Pseudomonadati</taxon>
        <taxon>Pseudomonadota</taxon>
        <taxon>Gammaproteobacteria</taxon>
        <taxon>Alteromonadales</taxon>
        <taxon>Pseudoalteromonadaceae</taxon>
        <taxon>Pseudoalteromonas</taxon>
    </lineage>
</organism>
<accession>A4C3Y5</accession>
<evidence type="ECO:0000313" key="2">
    <source>
        <dbReference type="Proteomes" id="UP000006201"/>
    </source>
</evidence>
<dbReference type="Proteomes" id="UP000006201">
    <property type="component" value="Unassembled WGS sequence"/>
</dbReference>
<gene>
    <name evidence="1" type="ORF">PTD2_01821</name>
</gene>
<keyword evidence="2" id="KW-1185">Reference proteome</keyword>
<evidence type="ECO:0000313" key="1">
    <source>
        <dbReference type="EMBL" id="EAR30267.1"/>
    </source>
</evidence>
<proteinExistence type="predicted"/>
<sequence length="26" mass="3112">MLDTNLSLNYWFLIGVKKHNKKPYTS</sequence>
<reference evidence="1 2" key="1">
    <citation type="submission" date="2006-02" db="EMBL/GenBank/DDBJ databases">
        <authorList>
            <person name="Moran M.A."/>
            <person name="Kjelleberg S."/>
            <person name="Egan S."/>
            <person name="Saunders N."/>
            <person name="Thomas T."/>
            <person name="Ferriera S."/>
            <person name="Johnson J."/>
            <person name="Kravitz S."/>
            <person name="Halpern A."/>
            <person name="Remington K."/>
            <person name="Beeson K."/>
            <person name="Tran B."/>
            <person name="Rogers Y.-H."/>
            <person name="Friedman R."/>
            <person name="Venter J.C."/>
        </authorList>
    </citation>
    <scope>NUCLEOTIDE SEQUENCE [LARGE SCALE GENOMIC DNA]</scope>
    <source>
        <strain evidence="1 2">D2</strain>
    </source>
</reference>
<dbReference type="EMBL" id="AAOH01000001">
    <property type="protein sequence ID" value="EAR30267.1"/>
    <property type="molecule type" value="Genomic_DNA"/>
</dbReference>
<name>A4C3Y5_9GAMM</name>
<comment type="caution">
    <text evidence="1">The sequence shown here is derived from an EMBL/GenBank/DDBJ whole genome shotgun (WGS) entry which is preliminary data.</text>
</comment>